<sequence>MGRRFAGVLTALALALAAVPGLADPITVTAEGLRQTANLALSAGQPAPALEMAEALLQRDPGDWDALLIASRAARDMGKIDTAQSHAKAAWAAADTPGQRYAAALAMAQAQASDGNRLTAQFWLRRAIDTAPDDTARALAIRDFQYVRLRNPVTVDLRFSVAPSSNVNNGSSADYLLLYGIPFTLSPDAKALSGYEMMTGANLTRRIAQGALSSTEIGANLDAVKVTLSDTAKAEAPMAKGSDYDFFGIETFLRHRFATPDSARKHAATLTFGRNWYGGDPLSNSVRLDFETDWRLSRQLAVGLDLGAERQWRLDQADRSADVVTVAGTVDRAFAAGQLSLGAFLRETQSDSTQIDHTALGLSTSYTWARPVAGAEISAGLSAEMRDYALSPYSPEGREDTRISAGVSVFLKQAETMGFAPEISLRASRTDSNISLYDSHDVGLTVGLKSTF</sequence>
<evidence type="ECO:0000256" key="1">
    <source>
        <dbReference type="SAM" id="SignalP"/>
    </source>
</evidence>
<feature type="chain" id="PRO_5015449777" description="Surface lipoprotein assembly modifier C-terminal domain-containing protein" evidence="1">
    <location>
        <begin position="24"/>
        <end position="452"/>
    </location>
</feature>
<dbReference type="RefSeq" id="WP_107326242.1">
    <property type="nucleotide sequence ID" value="NZ_NHSP01000066.1"/>
</dbReference>
<reference evidence="3 4" key="1">
    <citation type="submission" date="2018-03" db="EMBL/GenBank/DDBJ databases">
        <title>Rhodobacter veldkampii.</title>
        <authorList>
            <person name="Meyer T.E."/>
            <person name="Miller S."/>
            <person name="Lodha T."/>
            <person name="Gandham S."/>
            <person name="Chintalapati S."/>
            <person name="Chintalapati V.R."/>
        </authorList>
    </citation>
    <scope>NUCLEOTIDE SEQUENCE [LARGE SCALE GENOMIC DNA]</scope>
    <source>
        <strain evidence="3 4">DSM 11550</strain>
    </source>
</reference>
<dbReference type="Gene3D" id="1.25.40.10">
    <property type="entry name" value="Tetratricopeptide repeat domain"/>
    <property type="match status" value="1"/>
</dbReference>
<dbReference type="Proteomes" id="UP000241899">
    <property type="component" value="Unassembled WGS sequence"/>
</dbReference>
<evidence type="ECO:0000313" key="3">
    <source>
        <dbReference type="EMBL" id="PTE13379.1"/>
    </source>
</evidence>
<feature type="domain" description="Surface lipoprotein assembly modifier C-terminal" evidence="2">
    <location>
        <begin position="273"/>
        <end position="452"/>
    </location>
</feature>
<comment type="caution">
    <text evidence="3">The sequence shown here is derived from an EMBL/GenBank/DDBJ whole genome shotgun (WGS) entry which is preliminary data.</text>
</comment>
<proteinExistence type="predicted"/>
<accession>A0A2T4J655</accession>
<name>A0A2T4J655_9RHOB</name>
<dbReference type="SUPFAM" id="SSF48452">
    <property type="entry name" value="TPR-like"/>
    <property type="match status" value="1"/>
</dbReference>
<dbReference type="Pfam" id="PF04575">
    <property type="entry name" value="SlipAM"/>
    <property type="match status" value="1"/>
</dbReference>
<dbReference type="InterPro" id="IPR011990">
    <property type="entry name" value="TPR-like_helical_dom_sf"/>
</dbReference>
<gene>
    <name evidence="3" type="ORF">C5F46_15685</name>
</gene>
<evidence type="ECO:0000259" key="2">
    <source>
        <dbReference type="Pfam" id="PF04575"/>
    </source>
</evidence>
<dbReference type="InterPro" id="IPR007655">
    <property type="entry name" value="Slam_C"/>
</dbReference>
<dbReference type="OrthoDB" id="7684399at2"/>
<protein>
    <recommendedName>
        <fullName evidence="2">Surface lipoprotein assembly modifier C-terminal domain-containing protein</fullName>
    </recommendedName>
</protein>
<dbReference type="AlphaFoldDB" id="A0A2T4J655"/>
<organism evidence="3 4">
    <name type="scientific">Phaeovulum veldkampii DSM 11550</name>
    <dbReference type="NCBI Taxonomy" id="1185920"/>
    <lineage>
        <taxon>Bacteria</taxon>
        <taxon>Pseudomonadati</taxon>
        <taxon>Pseudomonadota</taxon>
        <taxon>Alphaproteobacteria</taxon>
        <taxon>Rhodobacterales</taxon>
        <taxon>Paracoccaceae</taxon>
        <taxon>Phaeovulum</taxon>
    </lineage>
</organism>
<dbReference type="EMBL" id="PZKF01000080">
    <property type="protein sequence ID" value="PTE13379.1"/>
    <property type="molecule type" value="Genomic_DNA"/>
</dbReference>
<keyword evidence="4" id="KW-1185">Reference proteome</keyword>
<keyword evidence="1" id="KW-0732">Signal</keyword>
<feature type="signal peptide" evidence="1">
    <location>
        <begin position="1"/>
        <end position="23"/>
    </location>
</feature>
<evidence type="ECO:0000313" key="4">
    <source>
        <dbReference type="Proteomes" id="UP000241899"/>
    </source>
</evidence>